<feature type="signal peptide" evidence="2">
    <location>
        <begin position="1"/>
        <end position="22"/>
    </location>
</feature>
<dbReference type="AlphaFoldDB" id="A0ABD1M4Y7"/>
<gene>
    <name evidence="3" type="ORF">Fmac_018417</name>
</gene>
<evidence type="ECO:0000256" key="2">
    <source>
        <dbReference type="SAM" id="SignalP"/>
    </source>
</evidence>
<name>A0ABD1M4Y7_9FABA</name>
<dbReference type="EMBL" id="JBGMDY010000006">
    <property type="protein sequence ID" value="KAL2330836.1"/>
    <property type="molecule type" value="Genomic_DNA"/>
</dbReference>
<reference evidence="3 4" key="1">
    <citation type="submission" date="2024-08" db="EMBL/GenBank/DDBJ databases">
        <title>Insights into the chromosomal genome structure of Flemingia macrophylla.</title>
        <authorList>
            <person name="Ding Y."/>
            <person name="Zhao Y."/>
            <person name="Bi W."/>
            <person name="Wu M."/>
            <person name="Zhao G."/>
            <person name="Gong Y."/>
            <person name="Li W."/>
            <person name="Zhang P."/>
        </authorList>
    </citation>
    <scope>NUCLEOTIDE SEQUENCE [LARGE SCALE GENOMIC DNA]</scope>
    <source>
        <strain evidence="3">DYQJB</strain>
        <tissue evidence="3">Leaf</tissue>
    </source>
</reference>
<keyword evidence="2" id="KW-0732">Signal</keyword>
<dbReference type="Proteomes" id="UP001603857">
    <property type="component" value="Unassembled WGS sequence"/>
</dbReference>
<comment type="caution">
    <text evidence="3">The sequence shown here is derived from an EMBL/GenBank/DDBJ whole genome shotgun (WGS) entry which is preliminary data.</text>
</comment>
<protein>
    <submittedName>
        <fullName evidence="3">Uncharacterized protein</fullName>
    </submittedName>
</protein>
<proteinExistence type="predicted"/>
<keyword evidence="4" id="KW-1185">Reference proteome</keyword>
<evidence type="ECO:0000256" key="1">
    <source>
        <dbReference type="SAM" id="MobiDB-lite"/>
    </source>
</evidence>
<organism evidence="3 4">
    <name type="scientific">Flemingia macrophylla</name>
    <dbReference type="NCBI Taxonomy" id="520843"/>
    <lineage>
        <taxon>Eukaryota</taxon>
        <taxon>Viridiplantae</taxon>
        <taxon>Streptophyta</taxon>
        <taxon>Embryophyta</taxon>
        <taxon>Tracheophyta</taxon>
        <taxon>Spermatophyta</taxon>
        <taxon>Magnoliopsida</taxon>
        <taxon>eudicotyledons</taxon>
        <taxon>Gunneridae</taxon>
        <taxon>Pentapetalae</taxon>
        <taxon>rosids</taxon>
        <taxon>fabids</taxon>
        <taxon>Fabales</taxon>
        <taxon>Fabaceae</taxon>
        <taxon>Papilionoideae</taxon>
        <taxon>50 kb inversion clade</taxon>
        <taxon>NPAAA clade</taxon>
        <taxon>indigoferoid/millettioid clade</taxon>
        <taxon>Phaseoleae</taxon>
        <taxon>Flemingia</taxon>
    </lineage>
</organism>
<evidence type="ECO:0000313" key="4">
    <source>
        <dbReference type="Proteomes" id="UP001603857"/>
    </source>
</evidence>
<feature type="chain" id="PRO_5044747760" evidence="2">
    <location>
        <begin position="23"/>
        <end position="58"/>
    </location>
</feature>
<feature type="region of interest" description="Disordered" evidence="1">
    <location>
        <begin position="31"/>
        <end position="58"/>
    </location>
</feature>
<accession>A0ABD1M4Y7</accession>
<sequence>MEMKKAACVFLLAMTLLSTVMAHGNHHMAESSTAAPALAHKGDVVSEASGTRSGREYF</sequence>
<evidence type="ECO:0000313" key="3">
    <source>
        <dbReference type="EMBL" id="KAL2330836.1"/>
    </source>
</evidence>